<dbReference type="Proteomes" id="UP000282195">
    <property type="component" value="Chromosome"/>
</dbReference>
<feature type="domain" description="ATPase AAA-type core" evidence="3">
    <location>
        <begin position="470"/>
        <end position="540"/>
    </location>
</feature>
<dbReference type="KEGG" id="rjg:CCGE525_15225"/>
<dbReference type="Gene3D" id="3.40.50.300">
    <property type="entry name" value="P-loop containing nucleotide triphosphate hydrolases"/>
    <property type="match status" value="1"/>
</dbReference>
<dbReference type="InterPro" id="IPR003959">
    <property type="entry name" value="ATPase_AAA_core"/>
</dbReference>
<dbReference type="Pfam" id="PF13304">
    <property type="entry name" value="AAA_21"/>
    <property type="match status" value="1"/>
</dbReference>
<dbReference type="PANTHER" id="PTHR43581:SF2">
    <property type="entry name" value="EXCINUCLEASE ATPASE SUBUNIT"/>
    <property type="match status" value="1"/>
</dbReference>
<dbReference type="AlphaFoldDB" id="A0A387FVW2"/>
<feature type="domain" description="Endonuclease GajA/Old nuclease/RecF-like AAA" evidence="2">
    <location>
        <begin position="1"/>
        <end position="49"/>
    </location>
</feature>
<dbReference type="SUPFAM" id="SSF52540">
    <property type="entry name" value="P-loop containing nucleoside triphosphate hydrolases"/>
    <property type="match status" value="1"/>
</dbReference>
<proteinExistence type="predicted"/>
<dbReference type="Pfam" id="PF12476">
    <property type="entry name" value="DUF3696"/>
    <property type="match status" value="1"/>
</dbReference>
<dbReference type="InterPro" id="IPR022532">
    <property type="entry name" value="DUF3696"/>
</dbReference>
<evidence type="ECO:0000313" key="4">
    <source>
        <dbReference type="EMBL" id="AYG60011.1"/>
    </source>
</evidence>
<protein>
    <submittedName>
        <fullName evidence="4">DUF3696 domain-containing protein</fullName>
    </submittedName>
</protein>
<dbReference type="OrthoDB" id="3322489at2"/>
<evidence type="ECO:0000259" key="1">
    <source>
        <dbReference type="Pfam" id="PF12476"/>
    </source>
</evidence>
<evidence type="ECO:0000313" key="5">
    <source>
        <dbReference type="Proteomes" id="UP000282195"/>
    </source>
</evidence>
<keyword evidence="5" id="KW-1185">Reference proteome</keyword>
<dbReference type="InterPro" id="IPR027417">
    <property type="entry name" value="P-loop_NTPase"/>
</dbReference>
<gene>
    <name evidence="4" type="ORF">CCGE525_15225</name>
</gene>
<evidence type="ECO:0000259" key="3">
    <source>
        <dbReference type="Pfam" id="PF13304"/>
    </source>
</evidence>
<name>A0A387FVW2_9HYPH</name>
<dbReference type="PANTHER" id="PTHR43581">
    <property type="entry name" value="ATP/GTP PHOSPHATASE"/>
    <property type="match status" value="1"/>
</dbReference>
<accession>A0A387FVW2</accession>
<evidence type="ECO:0000259" key="2">
    <source>
        <dbReference type="Pfam" id="PF13175"/>
    </source>
</evidence>
<dbReference type="Pfam" id="PF13175">
    <property type="entry name" value="AAA_15"/>
    <property type="match status" value="1"/>
</dbReference>
<dbReference type="InterPro" id="IPR041685">
    <property type="entry name" value="AAA_GajA/Old/RecF-like"/>
</dbReference>
<sequence>MLTSWQIKNFKSFKEPPQVDFSTVNVLAGANSSGKSTLIQSILLLKQTIQYGSQDREITLNGPLLRLGSFSDIRNNSSSNSNFTVAFDMKVLRGGGPNQLRPDWARSAGYSLYSGNSVTWERISLFLDYADLTEDTFPRLDIAETRKPPSLTRLNLEIQGSLDDQKEINTWEFTLNPEGRWPYHANLDPTSQKEVIDGRPDGRVNGGLISHFLPEIAVVDYNATELAVNNIVETIFEPSFLGRRASNDETLSPEVVSLINDWLTKHDPAAELLAGGPVLASQANQRFSRIARPQFMTGILGSNRVRSAATAEAAADLEQLKANVKATLLSERKPERAVAAGRSTGLNYAVSYISDFFRFGVRYLGPLREGPRPVYQPEALEGLTDVGYKGEHTAAVFELNKHNRVQYIKPPKEGTDDYYVATAVQASDSLENAAAEWLVYLGVAASVQTIDSGVFGNRMQVSIEKGAEPHDLTNVGVGVSQVLPILVTALLAPRGSLLIFEQPELHLHPKVQARLADFFLALGIDGKQTLLETHSEYLVDRLRFRIATSEEDNIRPLVKILFSEKHDGCSALTPVEISEFGAILNWPADFFEQSQKEISRIVQAAARKRKNRTHKG</sequence>
<dbReference type="InterPro" id="IPR051396">
    <property type="entry name" value="Bact_Antivir_Def_Nuclease"/>
</dbReference>
<reference evidence="4 5" key="1">
    <citation type="submission" date="2018-10" db="EMBL/GenBank/DDBJ databases">
        <title>Rhizobium etli, R. leguminosarum and a new Rhizobium genospecies from Phaseolus dumosus.</title>
        <authorList>
            <person name="Ramirez-Puebla S.T."/>
            <person name="Rogel-Hernandez M.A."/>
            <person name="Guerrero G."/>
            <person name="Ormeno-Orrillo E."/>
            <person name="Martinez-Romero J.C."/>
            <person name="Negrete-Yankelevich S."/>
            <person name="Martinez-Romero E."/>
        </authorList>
    </citation>
    <scope>NUCLEOTIDE SEQUENCE [LARGE SCALE GENOMIC DNA]</scope>
    <source>
        <strain evidence="4 5">CCGE525</strain>
    </source>
</reference>
<feature type="domain" description="DUF3696" evidence="1">
    <location>
        <begin position="558"/>
        <end position="599"/>
    </location>
</feature>
<organism evidence="4 5">
    <name type="scientific">Rhizobium jaguaris</name>
    <dbReference type="NCBI Taxonomy" id="1312183"/>
    <lineage>
        <taxon>Bacteria</taxon>
        <taxon>Pseudomonadati</taxon>
        <taxon>Pseudomonadota</taxon>
        <taxon>Alphaproteobacteria</taxon>
        <taxon>Hyphomicrobiales</taxon>
        <taxon>Rhizobiaceae</taxon>
        <taxon>Rhizobium/Agrobacterium group</taxon>
        <taxon>Rhizobium</taxon>
    </lineage>
</organism>
<dbReference type="RefSeq" id="WP_120705006.1">
    <property type="nucleotide sequence ID" value="NZ_CP032694.1"/>
</dbReference>
<dbReference type="EMBL" id="CP032694">
    <property type="protein sequence ID" value="AYG60011.1"/>
    <property type="molecule type" value="Genomic_DNA"/>
</dbReference>